<keyword evidence="1" id="KW-0456">Lyase</keyword>
<organism evidence="2 3">
    <name type="scientific">Candidatus Carsonella ruddii HT isolate Thao2000</name>
    <dbReference type="NCBI Taxonomy" id="1202539"/>
    <lineage>
        <taxon>Bacteria</taxon>
        <taxon>Pseudomonadati</taxon>
        <taxon>Pseudomonadota</taxon>
        <taxon>Gammaproteobacteria</taxon>
        <taxon>Oceanospirillales</taxon>
        <taxon>Halomonadaceae</taxon>
        <taxon>Zymobacter group</taxon>
        <taxon>Candidatus Carsonella</taxon>
    </lineage>
</organism>
<sequence>MTNIVALITPYKKNGKLDWLNLNFIINFHIKNKINLILLLGTTGESHNFSIYDFFDLVIFVKKFKIKFIFNIFDINIKTIFKKFFFLRNNRIIILISISKYILPNNISIYKYLKSINKFGVKIIFYNIPKRNSKIISFLLFNKLIKKKFFYFIKNSYNNIISNLFFKKKNILIFSGEDTNLFFFSFFTGTISVYNNLFPKIFSKINKKIIFYFKKNNFEINPVLIKFFLFKSFLIKGSFNNLLLGINPFFFTQSQT</sequence>
<dbReference type="GO" id="GO:0005829">
    <property type="term" value="C:cytosol"/>
    <property type="evidence" value="ECO:0007669"/>
    <property type="project" value="TreeGrafter"/>
</dbReference>
<dbReference type="InterPro" id="IPR013785">
    <property type="entry name" value="Aldolase_TIM"/>
</dbReference>
<protein>
    <submittedName>
        <fullName evidence="2">Dihydrodipicolinate synthase</fullName>
    </submittedName>
</protein>
<dbReference type="InterPro" id="IPR002220">
    <property type="entry name" value="DapA-like"/>
</dbReference>
<dbReference type="PANTHER" id="PTHR42849">
    <property type="entry name" value="N-ACETYLNEURAMINATE LYASE"/>
    <property type="match status" value="1"/>
</dbReference>
<dbReference type="AlphaFoldDB" id="J3YQD5"/>
<dbReference type="GO" id="GO:0008747">
    <property type="term" value="F:N-acetylneuraminate lyase activity"/>
    <property type="evidence" value="ECO:0007669"/>
    <property type="project" value="TreeGrafter"/>
</dbReference>
<dbReference type="OrthoDB" id="9782828at2"/>
<accession>J3YQD5</accession>
<dbReference type="RefSeq" id="WP_014887453.1">
    <property type="nucleotide sequence ID" value="NC_018417.1"/>
</dbReference>
<dbReference type="HOGENOM" id="CLU_049343_7_0_6"/>
<dbReference type="SMART" id="SM01130">
    <property type="entry name" value="DHDPS"/>
    <property type="match status" value="1"/>
</dbReference>
<evidence type="ECO:0000313" key="2">
    <source>
        <dbReference type="EMBL" id="AFP84153.1"/>
    </source>
</evidence>
<dbReference type="GO" id="GO:0019262">
    <property type="term" value="P:N-acetylneuraminate catabolic process"/>
    <property type="evidence" value="ECO:0007669"/>
    <property type="project" value="TreeGrafter"/>
</dbReference>
<dbReference type="EMBL" id="CP003544">
    <property type="protein sequence ID" value="AFP84153.1"/>
    <property type="molecule type" value="Genomic_DNA"/>
</dbReference>
<dbReference type="PANTHER" id="PTHR42849:SF1">
    <property type="entry name" value="N-ACETYLNEURAMINATE LYASE"/>
    <property type="match status" value="1"/>
</dbReference>
<dbReference type="SMR" id="J3YQD5"/>
<proteinExistence type="predicted"/>
<dbReference type="Gene3D" id="3.20.20.70">
    <property type="entry name" value="Aldolase class I"/>
    <property type="match status" value="1"/>
</dbReference>
<dbReference type="KEGG" id="crt:A355_0127"/>
<evidence type="ECO:0000256" key="1">
    <source>
        <dbReference type="ARBA" id="ARBA00023239"/>
    </source>
</evidence>
<dbReference type="STRING" id="1202539.A355_0127"/>
<name>J3YQD5_CARRU</name>
<dbReference type="Proteomes" id="UP000003933">
    <property type="component" value="Chromosome"/>
</dbReference>
<gene>
    <name evidence="2" type="primary">dapA</name>
    <name evidence="2" type="ORF">A355_0127</name>
</gene>
<reference evidence="2 3" key="1">
    <citation type="journal article" date="2012" name="Mol. Biol. Evol.">
        <title>Genome reduction and co-evolution between the primary and secondary bacterial symbionts of psyllids.</title>
        <authorList>
            <person name="Sloan D.B."/>
            <person name="Moran N.A."/>
        </authorList>
    </citation>
    <scope>NUCLEOTIDE SEQUENCE [LARGE SCALE GENOMIC DNA]</scope>
    <source>
        <strain evidence="2 3">HT</strain>
    </source>
</reference>
<dbReference type="SUPFAM" id="SSF51569">
    <property type="entry name" value="Aldolase"/>
    <property type="match status" value="1"/>
</dbReference>
<dbReference type="Pfam" id="PF00701">
    <property type="entry name" value="DHDPS"/>
    <property type="match status" value="2"/>
</dbReference>
<evidence type="ECO:0000313" key="3">
    <source>
        <dbReference type="Proteomes" id="UP000003933"/>
    </source>
</evidence>